<protein>
    <recommendedName>
        <fullName evidence="1">VOC domain-containing protein</fullName>
    </recommendedName>
</protein>
<dbReference type="PANTHER" id="PTHR33993">
    <property type="entry name" value="GLYOXALASE-RELATED"/>
    <property type="match status" value="1"/>
</dbReference>
<name>A0A4V2EUD2_9PSEU</name>
<organism evidence="2 3">
    <name type="scientific">Herbihabitans rhizosphaerae</name>
    <dbReference type="NCBI Taxonomy" id="1872711"/>
    <lineage>
        <taxon>Bacteria</taxon>
        <taxon>Bacillati</taxon>
        <taxon>Actinomycetota</taxon>
        <taxon>Actinomycetes</taxon>
        <taxon>Pseudonocardiales</taxon>
        <taxon>Pseudonocardiaceae</taxon>
        <taxon>Herbihabitans</taxon>
    </lineage>
</organism>
<keyword evidence="3" id="KW-1185">Reference proteome</keyword>
<gene>
    <name evidence="2" type="ORF">EV193_10138</name>
</gene>
<reference evidence="2 3" key="1">
    <citation type="submission" date="2019-02" db="EMBL/GenBank/DDBJ databases">
        <title>Genomic Encyclopedia of Type Strains, Phase IV (KMG-IV): sequencing the most valuable type-strain genomes for metagenomic binning, comparative biology and taxonomic classification.</title>
        <authorList>
            <person name="Goeker M."/>
        </authorList>
    </citation>
    <scope>NUCLEOTIDE SEQUENCE [LARGE SCALE GENOMIC DNA]</scope>
    <source>
        <strain evidence="2 3">DSM 101727</strain>
    </source>
</reference>
<dbReference type="InterPro" id="IPR052164">
    <property type="entry name" value="Anthracycline_SecMetBiosynth"/>
</dbReference>
<feature type="domain" description="VOC" evidence="1">
    <location>
        <begin position="139"/>
        <end position="251"/>
    </location>
</feature>
<sequence length="255" mass="27934">MSYVTENQPNGTPTWIDLGVPDIDRALEFYGALFGWEFEKGPAEYGSYTMCRHNGKRAAAISQNAEPGEGTWWNMYVAADDCDATAKRVVDAGGTLVIEPMDIMDQGRMAIAKDPTGAQFGLWQGRAHLGCEIVNEPNALVRNDLVTPNPGPAREFYATVFDYTLDANPDMPEFDFTFLRLPAGNEIGGIMGNPEAPSSRWETLFEVADTDETVARARAAGGTATDPEDTVYVRQSQITDPFGTPFTVGTRTTEW</sequence>
<evidence type="ECO:0000313" key="2">
    <source>
        <dbReference type="EMBL" id="RZS44163.1"/>
    </source>
</evidence>
<comment type="caution">
    <text evidence="2">The sequence shown here is derived from an EMBL/GenBank/DDBJ whole genome shotgun (WGS) entry which is preliminary data.</text>
</comment>
<dbReference type="InterPro" id="IPR037523">
    <property type="entry name" value="VOC_core"/>
</dbReference>
<evidence type="ECO:0000313" key="3">
    <source>
        <dbReference type="Proteomes" id="UP000294257"/>
    </source>
</evidence>
<dbReference type="OrthoDB" id="9793039at2"/>
<feature type="domain" description="VOC" evidence="1">
    <location>
        <begin position="12"/>
        <end position="125"/>
    </location>
</feature>
<accession>A0A4V2EUD2</accession>
<dbReference type="EMBL" id="SGWQ01000001">
    <property type="protein sequence ID" value="RZS44163.1"/>
    <property type="molecule type" value="Genomic_DNA"/>
</dbReference>
<dbReference type="InterPro" id="IPR041581">
    <property type="entry name" value="Glyoxalase_6"/>
</dbReference>
<dbReference type="SUPFAM" id="SSF54593">
    <property type="entry name" value="Glyoxalase/Bleomycin resistance protein/Dihydroxybiphenyl dioxygenase"/>
    <property type="match status" value="2"/>
</dbReference>
<dbReference type="Proteomes" id="UP000294257">
    <property type="component" value="Unassembled WGS sequence"/>
</dbReference>
<dbReference type="Pfam" id="PF00903">
    <property type="entry name" value="Glyoxalase"/>
    <property type="match status" value="1"/>
</dbReference>
<dbReference type="InterPro" id="IPR029068">
    <property type="entry name" value="Glyas_Bleomycin-R_OHBP_Dase"/>
</dbReference>
<dbReference type="PROSITE" id="PS51819">
    <property type="entry name" value="VOC"/>
    <property type="match status" value="2"/>
</dbReference>
<dbReference type="Gene3D" id="3.10.180.10">
    <property type="entry name" value="2,3-Dihydroxybiphenyl 1,2-Dioxygenase, domain 1"/>
    <property type="match status" value="2"/>
</dbReference>
<dbReference type="RefSeq" id="WP_130341886.1">
    <property type="nucleotide sequence ID" value="NZ_SGWQ01000001.1"/>
</dbReference>
<dbReference type="Pfam" id="PF18029">
    <property type="entry name" value="Glyoxalase_6"/>
    <property type="match status" value="1"/>
</dbReference>
<dbReference type="AlphaFoldDB" id="A0A4V2EUD2"/>
<dbReference type="InterPro" id="IPR004360">
    <property type="entry name" value="Glyas_Fos-R_dOase_dom"/>
</dbReference>
<evidence type="ECO:0000259" key="1">
    <source>
        <dbReference type="PROSITE" id="PS51819"/>
    </source>
</evidence>
<proteinExistence type="predicted"/>
<dbReference type="CDD" id="cd07247">
    <property type="entry name" value="SgaA_N_like"/>
    <property type="match status" value="1"/>
</dbReference>
<dbReference type="PANTHER" id="PTHR33993:SF14">
    <property type="entry name" value="GB|AAF24581.1"/>
    <property type="match status" value="1"/>
</dbReference>